<keyword evidence="5" id="KW-0997">Cell inner membrane</keyword>
<feature type="transmembrane region" description="Helical" evidence="5">
    <location>
        <begin position="67"/>
        <end position="88"/>
    </location>
</feature>
<gene>
    <name evidence="5" type="primary">yciB</name>
    <name evidence="7" type="ORF">QOZ99_002204</name>
</gene>
<name>A0ABU0LRH1_9HYPH</name>
<dbReference type="Proteomes" id="UP001235094">
    <property type="component" value="Unassembled WGS sequence"/>
</dbReference>
<feature type="transmembrane region" description="Helical" evidence="5">
    <location>
        <begin position="125"/>
        <end position="145"/>
    </location>
</feature>
<comment type="function">
    <text evidence="5">Plays a role in cell envelope biogenesis, maintenance of cell envelope integrity and membrane homeostasis.</text>
</comment>
<dbReference type="Pfam" id="PF04279">
    <property type="entry name" value="IspA"/>
    <property type="match status" value="1"/>
</dbReference>
<keyword evidence="8" id="KW-1185">Reference proteome</keyword>
<organism evidence="7 8">
    <name type="scientific">Ancylobacter amanitiformis</name>
    <dbReference type="NCBI Taxonomy" id="217069"/>
    <lineage>
        <taxon>Bacteria</taxon>
        <taxon>Pseudomonadati</taxon>
        <taxon>Pseudomonadota</taxon>
        <taxon>Alphaproteobacteria</taxon>
        <taxon>Hyphomicrobiales</taxon>
        <taxon>Xanthobacteraceae</taxon>
        <taxon>Ancylobacter</taxon>
    </lineage>
</organism>
<evidence type="ECO:0000256" key="5">
    <source>
        <dbReference type="HAMAP-Rule" id="MF_00189"/>
    </source>
</evidence>
<evidence type="ECO:0000256" key="3">
    <source>
        <dbReference type="ARBA" id="ARBA00022989"/>
    </source>
</evidence>
<keyword evidence="1 5" id="KW-1003">Cell membrane</keyword>
<evidence type="ECO:0000256" key="6">
    <source>
        <dbReference type="SAM" id="MobiDB-lite"/>
    </source>
</evidence>
<evidence type="ECO:0000313" key="8">
    <source>
        <dbReference type="Proteomes" id="UP001235094"/>
    </source>
</evidence>
<dbReference type="PANTHER" id="PTHR36917">
    <property type="entry name" value="INTRACELLULAR SEPTATION PROTEIN A-RELATED"/>
    <property type="match status" value="1"/>
</dbReference>
<dbReference type="InterPro" id="IPR006008">
    <property type="entry name" value="YciB"/>
</dbReference>
<comment type="caution">
    <text evidence="7">The sequence shown here is derived from an EMBL/GenBank/DDBJ whole genome shotgun (WGS) entry which is preliminary data.</text>
</comment>
<dbReference type="NCBIfam" id="TIGR00997">
    <property type="entry name" value="ispZ"/>
    <property type="match status" value="1"/>
</dbReference>
<dbReference type="EMBL" id="JAUSVR010000006">
    <property type="protein sequence ID" value="MDQ0511307.1"/>
    <property type="molecule type" value="Genomic_DNA"/>
</dbReference>
<evidence type="ECO:0000256" key="4">
    <source>
        <dbReference type="ARBA" id="ARBA00023136"/>
    </source>
</evidence>
<proteinExistence type="inferred from homology"/>
<reference evidence="7 8" key="1">
    <citation type="submission" date="2023-07" db="EMBL/GenBank/DDBJ databases">
        <title>Genomic Encyclopedia of Type Strains, Phase IV (KMG-IV): sequencing the most valuable type-strain genomes for metagenomic binning, comparative biology and taxonomic classification.</title>
        <authorList>
            <person name="Goeker M."/>
        </authorList>
    </citation>
    <scope>NUCLEOTIDE SEQUENCE [LARGE SCALE GENOMIC DNA]</scope>
    <source>
        <strain evidence="7 8">DSM 15561</strain>
    </source>
</reference>
<accession>A0ABU0LRH1</accession>
<keyword evidence="4 5" id="KW-0472">Membrane</keyword>
<protein>
    <recommendedName>
        <fullName evidence="5">Inner membrane-spanning protein YciB</fullName>
    </recommendedName>
</protein>
<evidence type="ECO:0000256" key="2">
    <source>
        <dbReference type="ARBA" id="ARBA00022692"/>
    </source>
</evidence>
<feature type="region of interest" description="Disordered" evidence="6">
    <location>
        <begin position="1"/>
        <end position="30"/>
    </location>
</feature>
<evidence type="ECO:0000256" key="1">
    <source>
        <dbReference type="ARBA" id="ARBA00022475"/>
    </source>
</evidence>
<dbReference type="HAMAP" id="MF_00189">
    <property type="entry name" value="YciB"/>
    <property type="match status" value="1"/>
</dbReference>
<dbReference type="NCBIfam" id="NF001323">
    <property type="entry name" value="PRK00259.1-1"/>
    <property type="match status" value="1"/>
</dbReference>
<sequence length="224" mass="24530">MTSPETMKPDRTATDRTATNRTGSDMIRPEAGDAGTRVLRRLHPVTKFALEMGPLAVFFIANAKGGIYAATGAFMLATLIALAAMWYLARKIAVMPLVSAGVVLVFGTLTLVLQDDHFIKMKPTMVNALFGIALLGGLAFNKPLLPYVLGDVFELTDEGWRVLTIRWGVFFLVMAVVNEIVWRSVSTDAWVAFKTFGYLPLTFIFAMAQMPLMTRHGIAPGAEK</sequence>
<evidence type="ECO:0000313" key="7">
    <source>
        <dbReference type="EMBL" id="MDQ0511307.1"/>
    </source>
</evidence>
<feature type="transmembrane region" description="Helical" evidence="5">
    <location>
        <begin position="189"/>
        <end position="208"/>
    </location>
</feature>
<dbReference type="PANTHER" id="PTHR36917:SF1">
    <property type="entry name" value="INNER MEMBRANE-SPANNING PROTEIN YCIB"/>
    <property type="match status" value="1"/>
</dbReference>
<keyword evidence="2 5" id="KW-0812">Transmembrane</keyword>
<feature type="transmembrane region" description="Helical" evidence="5">
    <location>
        <begin position="94"/>
        <end position="113"/>
    </location>
</feature>
<comment type="subcellular location">
    <subcellularLocation>
        <location evidence="5">Cell inner membrane</location>
        <topology evidence="5">Multi-pass membrane protein</topology>
    </subcellularLocation>
</comment>
<keyword evidence="3 5" id="KW-1133">Transmembrane helix</keyword>
<feature type="transmembrane region" description="Helical" evidence="5">
    <location>
        <begin position="165"/>
        <end position="182"/>
    </location>
</feature>
<comment type="similarity">
    <text evidence="5">Belongs to the YciB family.</text>
</comment>